<organism evidence="2 3">
    <name type="scientific">Rotaria magnacalcarata</name>
    <dbReference type="NCBI Taxonomy" id="392030"/>
    <lineage>
        <taxon>Eukaryota</taxon>
        <taxon>Metazoa</taxon>
        <taxon>Spiralia</taxon>
        <taxon>Gnathifera</taxon>
        <taxon>Rotifera</taxon>
        <taxon>Eurotatoria</taxon>
        <taxon>Bdelloidea</taxon>
        <taxon>Philodinida</taxon>
        <taxon>Philodinidae</taxon>
        <taxon>Rotaria</taxon>
    </lineage>
</organism>
<dbReference type="Proteomes" id="UP000663866">
    <property type="component" value="Unassembled WGS sequence"/>
</dbReference>
<keyword evidence="3" id="KW-1185">Reference proteome</keyword>
<evidence type="ECO:0000313" key="2">
    <source>
        <dbReference type="EMBL" id="CAF4624319.1"/>
    </source>
</evidence>
<dbReference type="EMBL" id="CAJOBG010078845">
    <property type="protein sequence ID" value="CAF4624319.1"/>
    <property type="molecule type" value="Genomic_DNA"/>
</dbReference>
<dbReference type="AlphaFoldDB" id="A0A821DPC1"/>
<dbReference type="EMBL" id="CAJNRG010011205">
    <property type="protein sequence ID" value="CAF2130314.1"/>
    <property type="molecule type" value="Genomic_DNA"/>
</dbReference>
<evidence type="ECO:0000313" key="1">
    <source>
        <dbReference type="EMBL" id="CAF2130314.1"/>
    </source>
</evidence>
<comment type="caution">
    <text evidence="2">The sequence shown here is derived from an EMBL/GenBank/DDBJ whole genome shotgun (WGS) entry which is preliminary data.</text>
</comment>
<sequence>MEIVVHMPLAHMMLSQMQQYAPVKLVIRTLVALQTLYAKIVALSTMEIVVHMPLAHMMLSQMQQYAP</sequence>
<reference evidence="2" key="1">
    <citation type="submission" date="2021-02" db="EMBL/GenBank/DDBJ databases">
        <authorList>
            <person name="Nowell W R."/>
        </authorList>
    </citation>
    <scope>NUCLEOTIDE SEQUENCE</scope>
</reference>
<accession>A0A821DPC1</accession>
<proteinExistence type="predicted"/>
<feature type="non-terminal residue" evidence="2">
    <location>
        <position position="1"/>
    </location>
</feature>
<protein>
    <submittedName>
        <fullName evidence="2">Uncharacterized protein</fullName>
    </submittedName>
</protein>
<name>A0A821DPC1_9BILA</name>
<gene>
    <name evidence="2" type="ORF">OVN521_LOCUS46013</name>
    <name evidence="1" type="ORF">XDN619_LOCUS24610</name>
</gene>
<dbReference type="Proteomes" id="UP000663887">
    <property type="component" value="Unassembled WGS sequence"/>
</dbReference>
<evidence type="ECO:0000313" key="3">
    <source>
        <dbReference type="Proteomes" id="UP000663866"/>
    </source>
</evidence>